<evidence type="ECO:0000256" key="4">
    <source>
        <dbReference type="ARBA" id="ARBA00022833"/>
    </source>
</evidence>
<evidence type="ECO:0000256" key="7">
    <source>
        <dbReference type="ARBA" id="ARBA00023163"/>
    </source>
</evidence>
<dbReference type="FunFam" id="3.30.50.10:FF:000009">
    <property type="entry name" value="nuclear receptor subfamily 4 group A member 2"/>
    <property type="match status" value="1"/>
</dbReference>
<protein>
    <recommendedName>
        <fullName evidence="11">Probable nuclear hormone receptor HR38</fullName>
    </recommendedName>
    <alternativeName>
        <fullName evidence="12">Nuclear receptor subfamily 4 group A member 4</fullName>
    </alternativeName>
</protein>
<dbReference type="InterPro" id="IPR001628">
    <property type="entry name" value="Znf_hrmn_rcpt"/>
</dbReference>
<evidence type="ECO:0000256" key="9">
    <source>
        <dbReference type="ARBA" id="ARBA00023242"/>
    </source>
</evidence>
<dbReference type="Pfam" id="PF00105">
    <property type="entry name" value="zf-C4"/>
    <property type="match status" value="1"/>
</dbReference>
<dbReference type="PROSITE" id="PS00031">
    <property type="entry name" value="NUCLEAR_REC_DBD_1"/>
    <property type="match status" value="1"/>
</dbReference>
<evidence type="ECO:0000313" key="18">
    <source>
        <dbReference type="Proteomes" id="UP000708208"/>
    </source>
</evidence>
<evidence type="ECO:0000256" key="8">
    <source>
        <dbReference type="ARBA" id="ARBA00023170"/>
    </source>
</evidence>
<evidence type="ECO:0000256" key="11">
    <source>
        <dbReference type="ARBA" id="ARBA00071265"/>
    </source>
</evidence>
<sequence>MLSTYHNLKRREDCAVAERHVSSDNRVPPSHHKSFHHSSSSSMLLLQPQVSLPGFSELPGFLDALVDAESVLHNSDSECEFLSSVGSSSSCIPYESLDYNSYNSCQANYLPVTSGHSIQGPIFMEDTTSNSSSTGPDSALNQSPHCFLLESPSLQGSVSLDANPESAVGTPLPSFQETYSPRYRRDVFSFDESAVSPYHHQVSPPTSINSSAPTMNSFHQQTPDQNPSPPASLSYHHQIFYPPASPSFETLATSSPQSSQAIPRARKIPELTRLNSAPVLTNKSRCGSAKSSSSGSTSSCSGSDKPLSPQQSGSLVEQMDTQSCPSTMSGSPSTDKVCAVCGDSAACQHYGVRTCEGCKGFFKRTVQRGAKYVCMANRNCPVDKRRRNRCQFCRFQKCLSVGMVREVVRTDSLKGRRGRLPSKPRDSAGVGSAGTSPPSPPVSLITALVRAHLDSSPDNQTKDYSNYQEPPFNEPNSPHDKESIINHPEHIQYFFRLLTSCFDVIRGFAEKVPGFLEMGKHDQDLLLQSASLEMFILRLAYRLQAHDHTITFCNGVVLHREQCRPVFGDWYEAIVEFSASLQSMQLDISAMACLEALVLITDRHNLQDPLKVEQTQMRIIGSLRDHVTYNGDAQRKPHYFSRILGKLPELRSLSVQGLQRIFYLKLEDLIPAPPVIEAMFSSTLPF</sequence>
<keyword evidence="2 13" id="KW-0479">Metal-binding</keyword>
<feature type="domain" description="NR LBD" evidence="16">
    <location>
        <begin position="440"/>
        <end position="683"/>
    </location>
</feature>
<name>A0A8J2PD26_9HEXA</name>
<feature type="region of interest" description="Disordered" evidence="14">
    <location>
        <begin position="412"/>
        <end position="441"/>
    </location>
</feature>
<dbReference type="GO" id="GO:0005667">
    <property type="term" value="C:transcription regulator complex"/>
    <property type="evidence" value="ECO:0007669"/>
    <property type="project" value="TreeGrafter"/>
</dbReference>
<dbReference type="SMART" id="SM00399">
    <property type="entry name" value="ZnF_C4"/>
    <property type="match status" value="1"/>
</dbReference>
<evidence type="ECO:0000256" key="1">
    <source>
        <dbReference type="ARBA" id="ARBA00004123"/>
    </source>
</evidence>
<evidence type="ECO:0000256" key="13">
    <source>
        <dbReference type="RuleBase" id="RU004334"/>
    </source>
</evidence>
<feature type="compositionally biased region" description="Polar residues" evidence="14">
    <location>
        <begin position="308"/>
        <end position="332"/>
    </location>
</feature>
<evidence type="ECO:0000256" key="5">
    <source>
        <dbReference type="ARBA" id="ARBA00023015"/>
    </source>
</evidence>
<feature type="region of interest" description="Disordered" evidence="14">
    <location>
        <begin position="455"/>
        <end position="481"/>
    </location>
</feature>
<feature type="compositionally biased region" description="Polar residues" evidence="14">
    <location>
        <begin position="203"/>
        <end position="225"/>
    </location>
</feature>
<keyword evidence="6 13" id="KW-0238">DNA-binding</keyword>
<evidence type="ECO:0000256" key="10">
    <source>
        <dbReference type="ARBA" id="ARBA00065130"/>
    </source>
</evidence>
<evidence type="ECO:0000256" key="14">
    <source>
        <dbReference type="SAM" id="MobiDB-lite"/>
    </source>
</evidence>
<proteinExistence type="inferred from homology"/>
<keyword evidence="4 13" id="KW-0862">Zinc</keyword>
<dbReference type="Pfam" id="PF00104">
    <property type="entry name" value="Hormone_recep"/>
    <property type="match status" value="1"/>
</dbReference>
<dbReference type="GO" id="GO:0008270">
    <property type="term" value="F:zinc ion binding"/>
    <property type="evidence" value="ECO:0007669"/>
    <property type="project" value="UniProtKB-KW"/>
</dbReference>
<evidence type="ECO:0000256" key="6">
    <source>
        <dbReference type="ARBA" id="ARBA00023125"/>
    </source>
</evidence>
<feature type="compositionally biased region" description="Polar residues" evidence="14">
    <location>
        <begin position="456"/>
        <end position="468"/>
    </location>
</feature>
<dbReference type="GO" id="GO:0005634">
    <property type="term" value="C:nucleus"/>
    <property type="evidence" value="ECO:0007669"/>
    <property type="project" value="UniProtKB-SubCell"/>
</dbReference>
<comment type="similarity">
    <text evidence="13">Belongs to the nuclear hormone receptor family.</text>
</comment>
<dbReference type="AlphaFoldDB" id="A0A8J2PD26"/>
<dbReference type="GO" id="GO:0000981">
    <property type="term" value="F:DNA-binding transcription factor activity, RNA polymerase II-specific"/>
    <property type="evidence" value="ECO:0007669"/>
    <property type="project" value="TreeGrafter"/>
</dbReference>
<dbReference type="InterPro" id="IPR000536">
    <property type="entry name" value="Nucl_hrmn_rcpt_lig-bd"/>
</dbReference>
<dbReference type="CDD" id="cd06969">
    <property type="entry name" value="NR_DBD_NGFI-B"/>
    <property type="match status" value="1"/>
</dbReference>
<dbReference type="GO" id="GO:0000978">
    <property type="term" value="F:RNA polymerase II cis-regulatory region sequence-specific DNA binding"/>
    <property type="evidence" value="ECO:0007669"/>
    <property type="project" value="TreeGrafter"/>
</dbReference>
<comment type="caution">
    <text evidence="17">The sequence shown here is derived from an EMBL/GenBank/DDBJ whole genome shotgun (WGS) entry which is preliminary data.</text>
</comment>
<feature type="domain" description="Nuclear receptor" evidence="15">
    <location>
        <begin position="335"/>
        <end position="410"/>
    </location>
</feature>
<evidence type="ECO:0000256" key="12">
    <source>
        <dbReference type="ARBA" id="ARBA00075617"/>
    </source>
</evidence>
<dbReference type="Proteomes" id="UP000708208">
    <property type="component" value="Unassembled WGS sequence"/>
</dbReference>
<dbReference type="PROSITE" id="PS51030">
    <property type="entry name" value="NUCLEAR_REC_DBD_2"/>
    <property type="match status" value="1"/>
</dbReference>
<evidence type="ECO:0000259" key="15">
    <source>
        <dbReference type="PROSITE" id="PS51030"/>
    </source>
</evidence>
<dbReference type="GO" id="GO:0071376">
    <property type="term" value="P:cellular response to corticotropin-releasing hormone stimulus"/>
    <property type="evidence" value="ECO:0007669"/>
    <property type="project" value="TreeGrafter"/>
</dbReference>
<keyword evidence="3 13" id="KW-0863">Zinc-finger</keyword>
<dbReference type="EMBL" id="CAJVCH010385435">
    <property type="protein sequence ID" value="CAG7817048.1"/>
    <property type="molecule type" value="Genomic_DNA"/>
</dbReference>
<reference evidence="17" key="1">
    <citation type="submission" date="2021-06" db="EMBL/GenBank/DDBJ databases">
        <authorList>
            <person name="Hodson N. C."/>
            <person name="Mongue J. A."/>
            <person name="Jaron S. K."/>
        </authorList>
    </citation>
    <scope>NUCLEOTIDE SEQUENCE</scope>
</reference>
<dbReference type="PROSITE" id="PS51843">
    <property type="entry name" value="NR_LBD"/>
    <property type="match status" value="1"/>
</dbReference>
<dbReference type="PANTHER" id="PTHR24085">
    <property type="entry name" value="NUCLEAR HORMONE RECEPTOR"/>
    <property type="match status" value="1"/>
</dbReference>
<feature type="compositionally biased region" description="Low complexity" evidence="14">
    <location>
        <begin position="284"/>
        <end position="303"/>
    </location>
</feature>
<evidence type="ECO:0000256" key="3">
    <source>
        <dbReference type="ARBA" id="ARBA00022771"/>
    </source>
</evidence>
<feature type="compositionally biased region" description="Polar residues" evidence="14">
    <location>
        <begin position="247"/>
        <end position="261"/>
    </location>
</feature>
<keyword evidence="5 13" id="KW-0805">Transcription regulation</keyword>
<comment type="subunit">
    <text evidence="10">Forms a heterodimer with USP.</text>
</comment>
<comment type="subcellular location">
    <subcellularLocation>
        <location evidence="1 13">Nucleus</location>
    </subcellularLocation>
</comment>
<evidence type="ECO:0000259" key="16">
    <source>
        <dbReference type="PROSITE" id="PS51843"/>
    </source>
</evidence>
<evidence type="ECO:0000256" key="2">
    <source>
        <dbReference type="ARBA" id="ARBA00022723"/>
    </source>
</evidence>
<accession>A0A8J2PD26</accession>
<dbReference type="OrthoDB" id="5952118at2759"/>
<dbReference type="GO" id="GO:0035259">
    <property type="term" value="F:nuclear glucocorticoid receptor binding"/>
    <property type="evidence" value="ECO:0007669"/>
    <property type="project" value="TreeGrafter"/>
</dbReference>
<dbReference type="PANTHER" id="PTHR24085:SF4">
    <property type="entry name" value="NUCLEAR HORMONE RECEPTOR HR38-RELATED"/>
    <property type="match status" value="1"/>
</dbReference>
<keyword evidence="9 13" id="KW-0539">Nucleus</keyword>
<feature type="compositionally biased region" description="Polar residues" evidence="14">
    <location>
        <begin position="273"/>
        <end position="283"/>
    </location>
</feature>
<organism evidence="17 18">
    <name type="scientific">Allacma fusca</name>
    <dbReference type="NCBI Taxonomy" id="39272"/>
    <lineage>
        <taxon>Eukaryota</taxon>
        <taxon>Metazoa</taxon>
        <taxon>Ecdysozoa</taxon>
        <taxon>Arthropoda</taxon>
        <taxon>Hexapoda</taxon>
        <taxon>Collembola</taxon>
        <taxon>Symphypleona</taxon>
        <taxon>Sminthuridae</taxon>
        <taxon>Allacma</taxon>
    </lineage>
</organism>
<keyword evidence="8 13" id="KW-0675">Receptor</keyword>
<evidence type="ECO:0000313" key="17">
    <source>
        <dbReference type="EMBL" id="CAG7817048.1"/>
    </source>
</evidence>
<gene>
    <name evidence="17" type="ORF">AFUS01_LOCUS27636</name>
</gene>
<keyword evidence="18" id="KW-1185">Reference proteome</keyword>
<dbReference type="SMART" id="SM00430">
    <property type="entry name" value="HOLI"/>
    <property type="match status" value="1"/>
</dbReference>
<keyword evidence="7 13" id="KW-0804">Transcription</keyword>
<feature type="region of interest" description="Disordered" evidence="14">
    <location>
        <begin position="198"/>
        <end position="332"/>
    </location>
</feature>